<keyword evidence="5" id="KW-1185">Reference proteome</keyword>
<dbReference type="EMBL" id="JAAIUW010000005">
    <property type="protein sequence ID" value="KAF7833264.1"/>
    <property type="molecule type" value="Genomic_DNA"/>
</dbReference>
<evidence type="ECO:0000256" key="1">
    <source>
        <dbReference type="PROSITE-ProRule" id="PRU00047"/>
    </source>
</evidence>
<name>A0A835C5U8_9FABA</name>
<feature type="compositionally biased region" description="Basic and acidic residues" evidence="2">
    <location>
        <begin position="178"/>
        <end position="188"/>
    </location>
</feature>
<dbReference type="CDD" id="cd09272">
    <property type="entry name" value="RNase_HI_RT_Ty1"/>
    <property type="match status" value="1"/>
</dbReference>
<feature type="domain" description="CCHC-type" evidence="3">
    <location>
        <begin position="249"/>
        <end position="263"/>
    </location>
</feature>
<organism evidence="4 5">
    <name type="scientific">Senna tora</name>
    <dbReference type="NCBI Taxonomy" id="362788"/>
    <lineage>
        <taxon>Eukaryota</taxon>
        <taxon>Viridiplantae</taxon>
        <taxon>Streptophyta</taxon>
        <taxon>Embryophyta</taxon>
        <taxon>Tracheophyta</taxon>
        <taxon>Spermatophyta</taxon>
        <taxon>Magnoliopsida</taxon>
        <taxon>eudicotyledons</taxon>
        <taxon>Gunneridae</taxon>
        <taxon>Pentapetalae</taxon>
        <taxon>rosids</taxon>
        <taxon>fabids</taxon>
        <taxon>Fabales</taxon>
        <taxon>Fabaceae</taxon>
        <taxon>Caesalpinioideae</taxon>
        <taxon>Cassia clade</taxon>
        <taxon>Senna</taxon>
    </lineage>
</organism>
<dbReference type="PANTHER" id="PTHR47481">
    <property type="match status" value="1"/>
</dbReference>
<dbReference type="InterPro" id="IPR036875">
    <property type="entry name" value="Znf_CCHC_sf"/>
</dbReference>
<dbReference type="InterPro" id="IPR043502">
    <property type="entry name" value="DNA/RNA_pol_sf"/>
</dbReference>
<dbReference type="AlphaFoldDB" id="A0A835C5U8"/>
<sequence>MANMGSSVNSMEKLNSNNYNTWSTRMRFYLLSQDLWSLVGGEETQPPTGEEDLKKWSVRVGKAMYVLSMTVEDDILQYIKEAKTPKEAWDTLTCLYARTNDAKLQHLENELLSMLQQNMTIDPQNPITETRMRRIIVHGLRPEFLGLVTATRGWAKEPTLIELENILANQEALDKQMSKASVQEEHKALFSSKGAKGRVTKSSVTEETSRGRGGWCGSQQRWSSKPGRAQRSQDEESRNERQKYRQESRCYNCGRKGHFARECWRPKRMEGNVVTSAQQSSEEEEWDFQASFAMTEEVEEMATSCIEEIEETLQEKVSDQGLEASFDDDCDESGYEVASADSNLFVKVRGGKVAVVLVYMDDLIITGDDEAEIQQSPKKPHLEAVRRILRYVKGTLDYGIFYRKGPSCKLKGYSDADYAGDCDTRRSTTGYVMSIVELFCDNQLAIRLAENPVFHARTKHVEVHYHYIREKVLRGDIEAKYISTDNQVADIFTKDSVE</sequence>
<keyword evidence="1" id="KW-0479">Metal-binding</keyword>
<gene>
    <name evidence="4" type="ORF">G2W53_015597</name>
</gene>
<evidence type="ECO:0000313" key="5">
    <source>
        <dbReference type="Proteomes" id="UP000634136"/>
    </source>
</evidence>
<accession>A0A835C5U8</accession>
<reference evidence="4" key="1">
    <citation type="submission" date="2020-09" db="EMBL/GenBank/DDBJ databases">
        <title>Genome-Enabled Discovery of Anthraquinone Biosynthesis in Senna tora.</title>
        <authorList>
            <person name="Kang S.-H."/>
            <person name="Pandey R.P."/>
            <person name="Lee C.-M."/>
            <person name="Sim J.-S."/>
            <person name="Jeong J.-T."/>
            <person name="Choi B.-S."/>
            <person name="Jung M."/>
            <person name="Ginzburg D."/>
            <person name="Zhao K."/>
            <person name="Won S.Y."/>
            <person name="Oh T.-J."/>
            <person name="Yu Y."/>
            <person name="Kim N.-H."/>
            <person name="Lee O.R."/>
            <person name="Lee T.-H."/>
            <person name="Bashyal P."/>
            <person name="Kim T.-S."/>
            <person name="Lee W.-H."/>
            <person name="Kawkins C."/>
            <person name="Kim C.-K."/>
            <person name="Kim J.S."/>
            <person name="Ahn B.O."/>
            <person name="Rhee S.Y."/>
            <person name="Sohng J.K."/>
        </authorList>
    </citation>
    <scope>NUCLEOTIDE SEQUENCE</scope>
    <source>
        <tissue evidence="4">Leaf</tissue>
    </source>
</reference>
<keyword evidence="1" id="KW-0862">Zinc</keyword>
<evidence type="ECO:0000313" key="4">
    <source>
        <dbReference type="EMBL" id="KAF7833264.1"/>
    </source>
</evidence>
<dbReference type="Pfam" id="PF14223">
    <property type="entry name" value="Retrotran_gag_2"/>
    <property type="match status" value="1"/>
</dbReference>
<feature type="region of interest" description="Disordered" evidence="2">
    <location>
        <begin position="178"/>
        <end position="241"/>
    </location>
</feature>
<dbReference type="PANTHER" id="PTHR47481:SF36">
    <property type="entry name" value="CCHC-TYPE DOMAIN-CONTAINING PROTEIN"/>
    <property type="match status" value="1"/>
</dbReference>
<dbReference type="GO" id="GO:0008270">
    <property type="term" value="F:zinc ion binding"/>
    <property type="evidence" value="ECO:0007669"/>
    <property type="project" value="UniProtKB-KW"/>
</dbReference>
<protein>
    <submittedName>
        <fullName evidence="4">Retrovirus-related Pol polyprotein from transposon TNT 1-94</fullName>
    </submittedName>
</protein>
<evidence type="ECO:0000259" key="3">
    <source>
        <dbReference type="PROSITE" id="PS50158"/>
    </source>
</evidence>
<dbReference type="PROSITE" id="PS50158">
    <property type="entry name" value="ZF_CCHC"/>
    <property type="match status" value="1"/>
</dbReference>
<proteinExistence type="predicted"/>
<dbReference type="Gene3D" id="4.10.60.10">
    <property type="entry name" value="Zinc finger, CCHC-type"/>
    <property type="match status" value="1"/>
</dbReference>
<dbReference type="OrthoDB" id="1726046at2759"/>
<dbReference type="SUPFAM" id="SSF56672">
    <property type="entry name" value="DNA/RNA polymerases"/>
    <property type="match status" value="1"/>
</dbReference>
<keyword evidence="1" id="KW-0863">Zinc-finger</keyword>
<evidence type="ECO:0000256" key="2">
    <source>
        <dbReference type="SAM" id="MobiDB-lite"/>
    </source>
</evidence>
<dbReference type="Pfam" id="PF00098">
    <property type="entry name" value="zf-CCHC"/>
    <property type="match status" value="1"/>
</dbReference>
<dbReference type="InterPro" id="IPR001878">
    <property type="entry name" value="Znf_CCHC"/>
</dbReference>
<dbReference type="Proteomes" id="UP000634136">
    <property type="component" value="Unassembled WGS sequence"/>
</dbReference>
<comment type="caution">
    <text evidence="4">The sequence shown here is derived from an EMBL/GenBank/DDBJ whole genome shotgun (WGS) entry which is preliminary data.</text>
</comment>
<dbReference type="SUPFAM" id="SSF57756">
    <property type="entry name" value="Retrovirus zinc finger-like domains"/>
    <property type="match status" value="1"/>
</dbReference>
<dbReference type="SMART" id="SM00343">
    <property type="entry name" value="ZnF_C2HC"/>
    <property type="match status" value="1"/>
</dbReference>
<feature type="compositionally biased region" description="Basic and acidic residues" evidence="2">
    <location>
        <begin position="231"/>
        <end position="241"/>
    </location>
</feature>
<dbReference type="GO" id="GO:0003676">
    <property type="term" value="F:nucleic acid binding"/>
    <property type="evidence" value="ECO:0007669"/>
    <property type="project" value="InterPro"/>
</dbReference>